<keyword evidence="4" id="KW-0804">Transcription</keyword>
<protein>
    <submittedName>
        <fullName evidence="8">Similar to Quinic acid utilization activator acc. no. P10563</fullName>
    </submittedName>
</protein>
<dbReference type="InterPro" id="IPR001138">
    <property type="entry name" value="Zn2Cys6_DnaBD"/>
</dbReference>
<keyword evidence="9" id="KW-1185">Reference proteome</keyword>
<dbReference type="OMA" id="LERNQAC"/>
<accession>U4LSE5</accession>
<evidence type="ECO:0000256" key="4">
    <source>
        <dbReference type="ARBA" id="ARBA00023163"/>
    </source>
</evidence>
<dbReference type="PANTHER" id="PTHR47338">
    <property type="entry name" value="ZN(II)2CYS6 TRANSCRIPTION FACTOR (EUROFUNG)-RELATED"/>
    <property type="match status" value="1"/>
</dbReference>
<feature type="compositionally biased region" description="Polar residues" evidence="6">
    <location>
        <begin position="73"/>
        <end position="83"/>
    </location>
</feature>
<dbReference type="Gene3D" id="4.10.240.10">
    <property type="entry name" value="Zn(2)-C6 fungal-type DNA-binding domain"/>
    <property type="match status" value="1"/>
</dbReference>
<feature type="compositionally biased region" description="Basic residues" evidence="6">
    <location>
        <begin position="181"/>
        <end position="192"/>
    </location>
</feature>
<sequence>MPLETETMAELCKTELADPSPPSLLQVNSATSSTSPPASHTVPASSLDVPMNDVLESRSPSPDVSIKPPHSPLSPSSRETTQGAASTSPSASEAAPIATNTSIYSAPVATSAAMPPLAPAPSTPKKDSGPPMKKVLERNQACLSCRQRKRKCDGMKPSCGACQRLERPCHYSPGNITKIHASSRKRGSRHSSPKSPARVTSHSYTPAPKLAVQNHHASSPAGPSATFTAVNVETHPSPAQGTIRMAPNYTNGNTPSNPRKRSFSVMDHVPEIAPRNNDEGSRVTLFASQFLQAAAYSGVQLTKISDVEMTDASSQADMVELSDKGLPGAKLMHELFMLFFDKWHSILPCLYKKKVMTDIKPGGPLDRPNTLTYAILAFAGKVHPNPSVKATSNYWATLGRKYFDYCVREAQFSMETVQGGIYLCLRMFGCAEMSEMWMFLGSVWRMCLPMGFHQIDGNHNSCNPKFSPEPRNELELEERRRTVWAIYILDRLTSISVPWTMSVVDSEFCVNFPVSEEAFQNGSMANIETMVVDPFPTTVDALQPATGATTRDAYQHLCKLAFLLGRIHTFQRSSTTTETFEDLEQTLSQFMYALPKSCRSFSEVSSAQMSTVLLLNTTMYACSIKLRSSDPDCIDKNLKNVGNILKLWTDLSSQISRDDDHVLGNPLLGPTQLLAAKILCTQKPVVPKLGLFEASFQRLGEYWPQLAAVIGAVVKEDLERANREV</sequence>
<dbReference type="InterPro" id="IPR007219">
    <property type="entry name" value="XnlR_reg_dom"/>
</dbReference>
<dbReference type="GO" id="GO:0006351">
    <property type="term" value="P:DNA-templated transcription"/>
    <property type="evidence" value="ECO:0007669"/>
    <property type="project" value="InterPro"/>
</dbReference>
<keyword evidence="3" id="KW-0805">Transcription regulation</keyword>
<dbReference type="SUPFAM" id="SSF57701">
    <property type="entry name" value="Zn2/Cys6 DNA-binding domain"/>
    <property type="match status" value="1"/>
</dbReference>
<evidence type="ECO:0000313" key="8">
    <source>
        <dbReference type="EMBL" id="CCX34885.1"/>
    </source>
</evidence>
<feature type="region of interest" description="Disordered" evidence="6">
    <location>
        <begin position="1"/>
        <end position="96"/>
    </location>
</feature>
<dbReference type="InterPro" id="IPR050815">
    <property type="entry name" value="TF_fung"/>
</dbReference>
<dbReference type="Pfam" id="PF04082">
    <property type="entry name" value="Fungal_trans"/>
    <property type="match status" value="1"/>
</dbReference>
<evidence type="ECO:0000256" key="6">
    <source>
        <dbReference type="SAM" id="MobiDB-lite"/>
    </source>
</evidence>
<gene>
    <name evidence="8" type="ORF">PCON_04561</name>
</gene>
<keyword evidence="2" id="KW-0479">Metal-binding</keyword>
<dbReference type="InterPro" id="IPR036864">
    <property type="entry name" value="Zn2-C6_fun-type_DNA-bd_sf"/>
</dbReference>
<dbReference type="PANTHER" id="PTHR47338:SF29">
    <property type="entry name" value="ZN(2)-C6 FUNGAL-TYPE DOMAIN-CONTAINING PROTEIN"/>
    <property type="match status" value="1"/>
</dbReference>
<dbReference type="STRING" id="1076935.U4LSE5"/>
<dbReference type="CDD" id="cd00067">
    <property type="entry name" value="GAL4"/>
    <property type="match status" value="1"/>
</dbReference>
<evidence type="ECO:0000313" key="9">
    <source>
        <dbReference type="Proteomes" id="UP000018144"/>
    </source>
</evidence>
<proteinExistence type="predicted"/>
<dbReference type="AlphaFoldDB" id="U4LSE5"/>
<evidence type="ECO:0000256" key="5">
    <source>
        <dbReference type="ARBA" id="ARBA00023242"/>
    </source>
</evidence>
<dbReference type="CDD" id="cd12148">
    <property type="entry name" value="fungal_TF_MHR"/>
    <property type="match status" value="1"/>
</dbReference>
<name>U4LSE5_PYROM</name>
<dbReference type="SMART" id="SM00066">
    <property type="entry name" value="GAL4"/>
    <property type="match status" value="1"/>
</dbReference>
<feature type="compositionally biased region" description="Low complexity" evidence="6">
    <location>
        <begin position="29"/>
        <end position="46"/>
    </location>
</feature>
<dbReference type="PROSITE" id="PS00463">
    <property type="entry name" value="ZN2_CY6_FUNGAL_1"/>
    <property type="match status" value="1"/>
</dbReference>
<dbReference type="EMBL" id="HF936663">
    <property type="protein sequence ID" value="CCX34885.1"/>
    <property type="molecule type" value="Genomic_DNA"/>
</dbReference>
<organism evidence="8 9">
    <name type="scientific">Pyronema omphalodes (strain CBS 100304)</name>
    <name type="common">Pyronema confluens</name>
    <dbReference type="NCBI Taxonomy" id="1076935"/>
    <lineage>
        <taxon>Eukaryota</taxon>
        <taxon>Fungi</taxon>
        <taxon>Dikarya</taxon>
        <taxon>Ascomycota</taxon>
        <taxon>Pezizomycotina</taxon>
        <taxon>Pezizomycetes</taxon>
        <taxon>Pezizales</taxon>
        <taxon>Pyronemataceae</taxon>
        <taxon>Pyronema</taxon>
    </lineage>
</organism>
<dbReference type="GO" id="GO:0008270">
    <property type="term" value="F:zinc ion binding"/>
    <property type="evidence" value="ECO:0007669"/>
    <property type="project" value="InterPro"/>
</dbReference>
<dbReference type="OrthoDB" id="2943660at2759"/>
<reference evidence="8 9" key="1">
    <citation type="journal article" date="2013" name="PLoS Genet.">
        <title>The genome and development-dependent transcriptomes of Pyronema confluens: a window into fungal evolution.</title>
        <authorList>
            <person name="Traeger S."/>
            <person name="Altegoer F."/>
            <person name="Freitag M."/>
            <person name="Gabaldon T."/>
            <person name="Kempken F."/>
            <person name="Kumar A."/>
            <person name="Marcet-Houben M."/>
            <person name="Poggeler S."/>
            <person name="Stajich J.E."/>
            <person name="Nowrousian M."/>
        </authorList>
    </citation>
    <scope>NUCLEOTIDE SEQUENCE [LARGE SCALE GENOMIC DNA]</scope>
    <source>
        <strain evidence="9">CBS 100304</strain>
        <tissue evidence="8">Vegetative mycelium</tissue>
    </source>
</reference>
<dbReference type="PROSITE" id="PS50048">
    <property type="entry name" value="ZN2_CY6_FUNGAL_2"/>
    <property type="match status" value="1"/>
</dbReference>
<feature type="domain" description="Zn(2)-C6 fungal-type" evidence="7">
    <location>
        <begin position="141"/>
        <end position="171"/>
    </location>
</feature>
<dbReference type="GO" id="GO:0003677">
    <property type="term" value="F:DNA binding"/>
    <property type="evidence" value="ECO:0007669"/>
    <property type="project" value="InterPro"/>
</dbReference>
<dbReference type="Pfam" id="PF00172">
    <property type="entry name" value="Zn_clus"/>
    <property type="match status" value="1"/>
</dbReference>
<dbReference type="SMART" id="SM00906">
    <property type="entry name" value="Fungal_trans"/>
    <property type="match status" value="1"/>
</dbReference>
<evidence type="ECO:0000256" key="3">
    <source>
        <dbReference type="ARBA" id="ARBA00023015"/>
    </source>
</evidence>
<dbReference type="GO" id="GO:0000981">
    <property type="term" value="F:DNA-binding transcription factor activity, RNA polymerase II-specific"/>
    <property type="evidence" value="ECO:0007669"/>
    <property type="project" value="InterPro"/>
</dbReference>
<dbReference type="Proteomes" id="UP000018144">
    <property type="component" value="Unassembled WGS sequence"/>
</dbReference>
<evidence type="ECO:0000259" key="7">
    <source>
        <dbReference type="PROSITE" id="PS50048"/>
    </source>
</evidence>
<evidence type="ECO:0000256" key="1">
    <source>
        <dbReference type="ARBA" id="ARBA00004123"/>
    </source>
</evidence>
<feature type="region of interest" description="Disordered" evidence="6">
    <location>
        <begin position="170"/>
        <end position="203"/>
    </location>
</feature>
<comment type="subcellular location">
    <subcellularLocation>
        <location evidence="1">Nucleus</location>
    </subcellularLocation>
</comment>
<feature type="compositionally biased region" description="Polar residues" evidence="6">
    <location>
        <begin position="248"/>
        <end position="257"/>
    </location>
</feature>
<dbReference type="eggNOG" id="ENOG502S4S5">
    <property type="taxonomic scope" value="Eukaryota"/>
</dbReference>
<feature type="region of interest" description="Disordered" evidence="6">
    <location>
        <begin position="237"/>
        <end position="260"/>
    </location>
</feature>
<feature type="region of interest" description="Disordered" evidence="6">
    <location>
        <begin position="113"/>
        <end position="133"/>
    </location>
</feature>
<evidence type="ECO:0000256" key="2">
    <source>
        <dbReference type="ARBA" id="ARBA00022723"/>
    </source>
</evidence>
<feature type="compositionally biased region" description="Low complexity" evidence="6">
    <location>
        <begin position="84"/>
        <end position="96"/>
    </location>
</feature>
<dbReference type="GO" id="GO:0005634">
    <property type="term" value="C:nucleus"/>
    <property type="evidence" value="ECO:0007669"/>
    <property type="project" value="UniProtKB-SubCell"/>
</dbReference>
<keyword evidence="5" id="KW-0539">Nucleus</keyword>